<dbReference type="SUPFAM" id="SSF140459">
    <property type="entry name" value="PE/PPE dimer-like"/>
    <property type="match status" value="1"/>
</dbReference>
<sequence>MSSPVSNSPKDVFNATIGPIFSMTPSQIYDRVHNGPGAGSLGEAEGMGSEIASSEGERVGKIQQLKAEIESGWQGKAGAGAAGAAAPLAESAQQGANQLGKAQSIHTMQRDVFDNTKNSVIQIPENPPEPNFIDQVFPFATDHAQKAADYQAKAEYNMQVFEKYEGTSSSSQDTLPTEYGQLRDPGGEISMVDRDGGSGYPDQGRSNTPPPGMGNPGSNPGTGNPGTGNPGTGNSPGYSGFSGNTPGSSPGNPGIGTTPGSDSPGSTVPGSTTPAGYAPPGSPSYNPAASANPGAGSGPGGMGFGPVGGGTGFGGGAGGSSTGSGIGTGAGSGLGGGRLGGGTGAGAGAGAGGSAGSGAGAGQPGAGARTGAGPLGAGGAGAAGGGGLAAGGLAAGGPAGGRAGGMPMAGGMGGGRGQGGEDEEHQRASFLVEPDAEGVFGTDQLTAPPVIGE</sequence>
<dbReference type="Proteomes" id="UP000294911">
    <property type="component" value="Unassembled WGS sequence"/>
</dbReference>
<feature type="compositionally biased region" description="Polar residues" evidence="1">
    <location>
        <begin position="166"/>
        <end position="175"/>
    </location>
</feature>
<name>A0A4R2R6B9_9PSEU</name>
<accession>A0A4R2R6B9</accession>
<feature type="compositionally biased region" description="Polar residues" evidence="1">
    <location>
        <begin position="263"/>
        <end position="274"/>
    </location>
</feature>
<dbReference type="Gene3D" id="1.20.1260.20">
    <property type="entry name" value="PPE superfamily"/>
    <property type="match status" value="1"/>
</dbReference>
<proteinExistence type="predicted"/>
<feature type="region of interest" description="Disordered" evidence="1">
    <location>
        <begin position="32"/>
        <end position="57"/>
    </location>
</feature>
<feature type="compositionally biased region" description="Low complexity" evidence="1">
    <location>
        <begin position="232"/>
        <end position="261"/>
    </location>
</feature>
<evidence type="ECO:0000256" key="1">
    <source>
        <dbReference type="SAM" id="MobiDB-lite"/>
    </source>
</evidence>
<dbReference type="AlphaFoldDB" id="A0A4R2R6B9"/>
<dbReference type="InterPro" id="IPR038332">
    <property type="entry name" value="PPE_sf"/>
</dbReference>
<feature type="compositionally biased region" description="Low complexity" evidence="1">
    <location>
        <begin position="276"/>
        <end position="294"/>
    </location>
</feature>
<organism evidence="2 3">
    <name type="scientific">Tamaricihabitans halophyticus</name>
    <dbReference type="NCBI Taxonomy" id="1262583"/>
    <lineage>
        <taxon>Bacteria</taxon>
        <taxon>Bacillati</taxon>
        <taxon>Actinomycetota</taxon>
        <taxon>Actinomycetes</taxon>
        <taxon>Pseudonocardiales</taxon>
        <taxon>Pseudonocardiaceae</taxon>
        <taxon>Tamaricihabitans</taxon>
    </lineage>
</organism>
<comment type="caution">
    <text evidence="2">The sequence shown here is derived from an EMBL/GenBank/DDBJ whole genome shotgun (WGS) entry which is preliminary data.</text>
</comment>
<reference evidence="2 3" key="1">
    <citation type="submission" date="2019-03" db="EMBL/GenBank/DDBJ databases">
        <title>Genomic Encyclopedia of Type Strains, Phase IV (KMG-IV): sequencing the most valuable type-strain genomes for metagenomic binning, comparative biology and taxonomic classification.</title>
        <authorList>
            <person name="Goeker M."/>
        </authorList>
    </citation>
    <scope>NUCLEOTIDE SEQUENCE [LARGE SCALE GENOMIC DNA]</scope>
    <source>
        <strain evidence="2 3">DSM 45765</strain>
    </source>
</reference>
<feature type="region of interest" description="Disordered" evidence="1">
    <location>
        <begin position="165"/>
        <end position="453"/>
    </location>
</feature>
<feature type="compositionally biased region" description="Gly residues" evidence="1">
    <location>
        <begin position="295"/>
        <end position="418"/>
    </location>
</feature>
<dbReference type="EMBL" id="SLXQ01000001">
    <property type="protein sequence ID" value="TCP57378.1"/>
    <property type="molecule type" value="Genomic_DNA"/>
</dbReference>
<protein>
    <submittedName>
        <fullName evidence="2">PPE family protein</fullName>
    </submittedName>
</protein>
<keyword evidence="3" id="KW-1185">Reference proteome</keyword>
<gene>
    <name evidence="2" type="ORF">EV191_1011333</name>
</gene>
<evidence type="ECO:0000313" key="3">
    <source>
        <dbReference type="Proteomes" id="UP000294911"/>
    </source>
</evidence>
<evidence type="ECO:0000313" key="2">
    <source>
        <dbReference type="EMBL" id="TCP57378.1"/>
    </source>
</evidence>